<dbReference type="SMART" id="SM00490">
    <property type="entry name" value="HELICc"/>
    <property type="match status" value="1"/>
</dbReference>
<evidence type="ECO:0000256" key="4">
    <source>
        <dbReference type="ARBA" id="ARBA00022840"/>
    </source>
</evidence>
<dbReference type="RefSeq" id="WP_189777882.1">
    <property type="nucleotide sequence ID" value="NZ_JACWEZ010000004.1"/>
</dbReference>
<dbReference type="GO" id="GO:0004386">
    <property type="term" value="F:helicase activity"/>
    <property type="evidence" value="ECO:0007669"/>
    <property type="project" value="UniProtKB-KW"/>
</dbReference>
<dbReference type="Pfam" id="PF00271">
    <property type="entry name" value="Helicase_C"/>
    <property type="match status" value="1"/>
</dbReference>
<gene>
    <name evidence="8" type="ORF">IC602_08470</name>
</gene>
<evidence type="ECO:0000256" key="5">
    <source>
        <dbReference type="ARBA" id="ARBA00023125"/>
    </source>
</evidence>
<name>A0ABR7VLN5_VIRHA</name>
<evidence type="ECO:0000256" key="2">
    <source>
        <dbReference type="ARBA" id="ARBA00022801"/>
    </source>
</evidence>
<keyword evidence="1" id="KW-0547">Nucleotide-binding</keyword>
<dbReference type="PROSITE" id="PS00690">
    <property type="entry name" value="DEAH_ATP_HELICASE"/>
    <property type="match status" value="1"/>
</dbReference>
<dbReference type="InterPro" id="IPR011545">
    <property type="entry name" value="DEAD/DEAH_box_helicase_dom"/>
</dbReference>
<evidence type="ECO:0000259" key="7">
    <source>
        <dbReference type="PROSITE" id="PS51194"/>
    </source>
</evidence>
<comment type="caution">
    <text evidence="8">The sequence shown here is derived from an EMBL/GenBank/DDBJ whole genome shotgun (WGS) entry which is preliminary data.</text>
</comment>
<dbReference type="PROSITE" id="PS51192">
    <property type="entry name" value="HELICASE_ATP_BIND_1"/>
    <property type="match status" value="1"/>
</dbReference>
<dbReference type="CDD" id="cd17920">
    <property type="entry name" value="DEXHc_RecQ"/>
    <property type="match status" value="1"/>
</dbReference>
<dbReference type="SUPFAM" id="SSF52540">
    <property type="entry name" value="P-loop containing nucleoside triphosphate hydrolases"/>
    <property type="match status" value="1"/>
</dbReference>
<dbReference type="PROSITE" id="PS51194">
    <property type="entry name" value="HELICASE_CTER"/>
    <property type="match status" value="1"/>
</dbReference>
<proteinExistence type="predicted"/>
<evidence type="ECO:0000256" key="3">
    <source>
        <dbReference type="ARBA" id="ARBA00022806"/>
    </source>
</evidence>
<dbReference type="SMART" id="SM00487">
    <property type="entry name" value="DEXDc"/>
    <property type="match status" value="1"/>
</dbReference>
<dbReference type="Pfam" id="PF00270">
    <property type="entry name" value="DEAD"/>
    <property type="match status" value="1"/>
</dbReference>
<evidence type="ECO:0000256" key="1">
    <source>
        <dbReference type="ARBA" id="ARBA00022741"/>
    </source>
</evidence>
<feature type="domain" description="Helicase C-terminal" evidence="7">
    <location>
        <begin position="222"/>
        <end position="369"/>
    </location>
</feature>
<keyword evidence="9" id="KW-1185">Reference proteome</keyword>
<dbReference type="InterPro" id="IPR014001">
    <property type="entry name" value="Helicase_ATP-bd"/>
</dbReference>
<accession>A0ABR7VLN5</accession>
<dbReference type="InterPro" id="IPR001650">
    <property type="entry name" value="Helicase_C-like"/>
</dbReference>
<dbReference type="InterPro" id="IPR004589">
    <property type="entry name" value="DNA_helicase_ATP-dep_RecQ"/>
</dbReference>
<keyword evidence="5" id="KW-0238">DNA-binding</keyword>
<dbReference type="PANTHER" id="PTHR13710:SF84">
    <property type="entry name" value="ATP-DEPENDENT DNA HELICASE RECS-RELATED"/>
    <property type="match status" value="1"/>
</dbReference>
<protein>
    <submittedName>
        <fullName evidence="8">ATP-dependent DNA helicase RecQ</fullName>
    </submittedName>
</protein>
<reference evidence="8 9" key="1">
    <citation type="submission" date="2020-09" db="EMBL/GenBank/DDBJ databases">
        <title>Draft Genome Sequences of Oil-Oxidizing Bacteria Halomonas titanicae, Marinobacter lutaoensis, and Virgibacillus halodenitrificans Isolated from Highly Saline Environments.</title>
        <authorList>
            <person name="Grouzdev D.S."/>
            <person name="Sokolova D.S."/>
            <person name="Semenova E.M."/>
            <person name="Borzenkov I.A."/>
            <person name="Bidzhieva S.K."/>
            <person name="Poltaraus A.B."/>
            <person name="Nazina T.N."/>
        </authorList>
    </citation>
    <scope>NUCLEOTIDE SEQUENCE [LARGE SCALE GENOMIC DNA]</scope>
    <source>
        <strain evidence="8 9">VKM B-3472D</strain>
    </source>
</reference>
<dbReference type="InterPro" id="IPR002464">
    <property type="entry name" value="DNA/RNA_helicase_DEAH_CS"/>
</dbReference>
<keyword evidence="4" id="KW-0067">ATP-binding</keyword>
<evidence type="ECO:0000313" key="9">
    <source>
        <dbReference type="Proteomes" id="UP000621631"/>
    </source>
</evidence>
<dbReference type="Proteomes" id="UP000621631">
    <property type="component" value="Unassembled WGS sequence"/>
</dbReference>
<evidence type="ECO:0000259" key="6">
    <source>
        <dbReference type="PROSITE" id="PS51192"/>
    </source>
</evidence>
<feature type="domain" description="Helicase ATP-binding" evidence="6">
    <location>
        <begin position="28"/>
        <end position="195"/>
    </location>
</feature>
<organism evidence="8 9">
    <name type="scientific">Virgibacillus halodenitrificans</name>
    <name type="common">Bacillus halodenitrificans</name>
    <dbReference type="NCBI Taxonomy" id="1482"/>
    <lineage>
        <taxon>Bacteria</taxon>
        <taxon>Bacillati</taxon>
        <taxon>Bacillota</taxon>
        <taxon>Bacilli</taxon>
        <taxon>Bacillales</taxon>
        <taxon>Bacillaceae</taxon>
        <taxon>Virgibacillus</taxon>
    </lineage>
</organism>
<evidence type="ECO:0000313" key="8">
    <source>
        <dbReference type="EMBL" id="MBD1222641.1"/>
    </source>
</evidence>
<sequence length="517" mass="59931">MINKRILRENLQKHFGYSAFRTGQEEIILDVMKGKDVLGILPTGSGKSICYQLPAKLLEGVTIVVSPLISLMVDQVRQLKASHFKKVAAINSFISRSERNHIYKNIHYYKLVYVSPEILQQDRLQRLLKELHVSLFVIDEAHCISQWGHEFRPDYLRLASTIELLNNPPILALTATATLQVQSDIVKTLGRKEFARHVHPMDKDNITFSVQQVVDENEKLQVITPLLNKYRVPTIIYFSSREATEKVSEQLKSNTEARIAFYHGGMDQYDRVTIQQQFMNDQLDVICCTSAFGMGINKSNIRLIIHFHMPPNLESFIQEVGRGGRDGDTCVSLLLSSPGDIYIPQSMIQGELPTNNQIEYTFHQLEKLVIANQSLPTDNIEIENYFQLSEIQWRFLFFQFEKRGIIKRRAIYFEPVKWKTAQEEIIKLRNQRSGLKEKNLTEILRWTEEKSCLRKRLYSAFQNTVKSPLFQCCSNCDFQWSQWNPAQTNIENIGIDDDTWKTKLRKLLLIEAPDETI</sequence>
<dbReference type="NCBIfam" id="TIGR00614">
    <property type="entry name" value="recQ_fam"/>
    <property type="match status" value="1"/>
</dbReference>
<keyword evidence="3 8" id="KW-0347">Helicase</keyword>
<dbReference type="Gene3D" id="3.40.50.300">
    <property type="entry name" value="P-loop containing nucleotide triphosphate hydrolases"/>
    <property type="match status" value="2"/>
</dbReference>
<dbReference type="PANTHER" id="PTHR13710">
    <property type="entry name" value="DNA HELICASE RECQ FAMILY MEMBER"/>
    <property type="match status" value="1"/>
</dbReference>
<keyword evidence="2" id="KW-0378">Hydrolase</keyword>
<dbReference type="EMBL" id="JACWEZ010000004">
    <property type="protein sequence ID" value="MBD1222641.1"/>
    <property type="molecule type" value="Genomic_DNA"/>
</dbReference>
<dbReference type="InterPro" id="IPR027417">
    <property type="entry name" value="P-loop_NTPase"/>
</dbReference>